<dbReference type="Proteomes" id="UP001518989">
    <property type="component" value="Unassembled WGS sequence"/>
</dbReference>
<gene>
    <name evidence="12 14" type="primary">dapA</name>
    <name evidence="14" type="ORF">IAI61_19725</name>
</gene>
<feature type="binding site" evidence="12">
    <location>
        <position position="54"/>
    </location>
    <ligand>
        <name>pyruvate</name>
        <dbReference type="ChEBI" id="CHEBI:15361"/>
    </ligand>
</feature>
<dbReference type="PROSITE" id="PS00666">
    <property type="entry name" value="DHDPS_2"/>
    <property type="match status" value="1"/>
</dbReference>
<keyword evidence="9 12" id="KW-0456">Lyase</keyword>
<evidence type="ECO:0000256" key="12">
    <source>
        <dbReference type="HAMAP-Rule" id="MF_00418"/>
    </source>
</evidence>
<dbReference type="NCBIfam" id="TIGR00674">
    <property type="entry name" value="dapA"/>
    <property type="match status" value="1"/>
</dbReference>
<keyword evidence="10 12" id="KW-0704">Schiff base</keyword>
<dbReference type="HAMAP" id="MF_00418">
    <property type="entry name" value="DapA"/>
    <property type="match status" value="1"/>
</dbReference>
<keyword evidence="5 12" id="KW-0963">Cytoplasm</keyword>
<evidence type="ECO:0000256" key="13">
    <source>
        <dbReference type="PIRNR" id="PIRNR001365"/>
    </source>
</evidence>
<dbReference type="Pfam" id="PF00701">
    <property type="entry name" value="DHDPS"/>
    <property type="match status" value="1"/>
</dbReference>
<dbReference type="InterPro" id="IPR020625">
    <property type="entry name" value="Schiff_base-form_aldolases_AS"/>
</dbReference>
<comment type="caution">
    <text evidence="12">Was originally thought to be a dihydrodipicolinate synthase (DHDPS), catalyzing the condensation of (S)-aspartate-beta-semialdehyde [(S)-ASA] and pyruvate to dihydrodipicolinate (DHDP). However, it was shown in E.coli that the product of the enzymatic reaction is not dihydrodipicolinate but in fact (4S)-4-hydroxy-2,3,4,5-tetrahydro-(2S)-dipicolinic acid (HTPA), and that the consecutive dehydration reaction leading to DHDP is not spontaneous but catalyzed by DapB.</text>
</comment>
<dbReference type="PANTHER" id="PTHR12128">
    <property type="entry name" value="DIHYDRODIPICOLINATE SYNTHASE"/>
    <property type="match status" value="1"/>
</dbReference>
<dbReference type="PANTHER" id="PTHR12128:SF66">
    <property type="entry name" value="4-HYDROXY-2-OXOGLUTARATE ALDOLASE, MITOCHONDRIAL"/>
    <property type="match status" value="1"/>
</dbReference>
<dbReference type="EMBL" id="JACTNG010000013">
    <property type="protein sequence ID" value="MBO1081266.1"/>
    <property type="molecule type" value="Genomic_DNA"/>
</dbReference>
<reference evidence="14 15" key="1">
    <citation type="submission" date="2020-09" db="EMBL/GenBank/DDBJ databases">
        <title>Roseomonas.</title>
        <authorList>
            <person name="Zhu W."/>
        </authorList>
    </citation>
    <scope>NUCLEOTIDE SEQUENCE [LARGE SCALE GENOMIC DNA]</scope>
    <source>
        <strain evidence="14 15">573</strain>
    </source>
</reference>
<dbReference type="InterPro" id="IPR005263">
    <property type="entry name" value="DapA"/>
</dbReference>
<dbReference type="PROSITE" id="PS00665">
    <property type="entry name" value="DHDPS_1"/>
    <property type="match status" value="1"/>
</dbReference>
<feature type="site" description="Part of a proton relay during catalysis" evidence="12">
    <location>
        <position position="116"/>
    </location>
</feature>
<evidence type="ECO:0000256" key="11">
    <source>
        <dbReference type="ARBA" id="ARBA00047836"/>
    </source>
</evidence>
<protein>
    <recommendedName>
        <fullName evidence="4 12">4-hydroxy-tetrahydrodipicolinate synthase</fullName>
        <shortName evidence="12">HTPA synthase</shortName>
        <ecNumber evidence="4 12">4.3.3.7</ecNumber>
    </recommendedName>
</protein>
<evidence type="ECO:0000313" key="15">
    <source>
        <dbReference type="Proteomes" id="UP001518989"/>
    </source>
</evidence>
<sequence length="347" mass="36724">MSMRRQFMTFRGSIPALVTPFRAGDGELDEVALGRLAERAADRASSGVVVCGSTGEAAAMTLDEQGRAIHAVKEAVGNRIPVIAGITAPCTQAAVAMAAAAERVGASALLCAAPPYVKPSQAGMHAHLRAVSSASGLPIILYDVPSRVGVRFDDEVIAKLHNDGIIVAIKDATADLARPARLRRLCGADLQQLSGDDATALAHLAMGGSGCISVTANLVPALCAAVHEAWLENDRERAAELQDWLSPLHHALFTETNPVPVKGAMGLLGLCDWTPRLPLLRVSDEGLAQLDVLLRELMLMENSLARSLVHQAHQAMPDANGRSMAGRHGISMVKMPRSAAMDDIYFR</sequence>
<evidence type="ECO:0000256" key="6">
    <source>
        <dbReference type="ARBA" id="ARBA00022605"/>
    </source>
</evidence>
<dbReference type="SUPFAM" id="SSF51569">
    <property type="entry name" value="Aldolase"/>
    <property type="match status" value="1"/>
</dbReference>
<evidence type="ECO:0000256" key="10">
    <source>
        <dbReference type="ARBA" id="ARBA00023270"/>
    </source>
</evidence>
<comment type="function">
    <text evidence="1 12">Catalyzes the condensation of (S)-aspartate-beta-semialdehyde [(S)-ASA] and pyruvate to 4-hydroxy-tetrahydrodipicolinate (HTPA).</text>
</comment>
<evidence type="ECO:0000256" key="8">
    <source>
        <dbReference type="ARBA" id="ARBA00023154"/>
    </source>
</evidence>
<dbReference type="InterPro" id="IPR013785">
    <property type="entry name" value="Aldolase_TIM"/>
</dbReference>
<keyword evidence="7 12" id="KW-0220">Diaminopimelate biosynthesis</keyword>
<feature type="binding site" evidence="12">
    <location>
        <position position="212"/>
    </location>
    <ligand>
        <name>pyruvate</name>
        <dbReference type="ChEBI" id="CHEBI:15361"/>
    </ligand>
</feature>
<keyword evidence="6 12" id="KW-0028">Amino-acid biosynthesis</keyword>
<feature type="active site" description="Schiff-base intermediate with substrate" evidence="12">
    <location>
        <position position="170"/>
    </location>
</feature>
<keyword evidence="15" id="KW-1185">Reference proteome</keyword>
<comment type="pathway">
    <text evidence="2 12">Amino-acid biosynthesis; L-lysine biosynthesis via DAP pathway; (S)-tetrahydrodipicolinate from L-aspartate: step 3/4.</text>
</comment>
<dbReference type="Gene3D" id="3.20.20.70">
    <property type="entry name" value="Aldolase class I"/>
    <property type="match status" value="1"/>
</dbReference>
<dbReference type="EC" id="4.3.3.7" evidence="4 12"/>
<comment type="catalytic activity">
    <reaction evidence="11 12">
        <text>L-aspartate 4-semialdehyde + pyruvate = (2S,4S)-4-hydroxy-2,3,4,5-tetrahydrodipicolinate + H2O + H(+)</text>
        <dbReference type="Rhea" id="RHEA:34171"/>
        <dbReference type="ChEBI" id="CHEBI:15361"/>
        <dbReference type="ChEBI" id="CHEBI:15377"/>
        <dbReference type="ChEBI" id="CHEBI:15378"/>
        <dbReference type="ChEBI" id="CHEBI:67139"/>
        <dbReference type="ChEBI" id="CHEBI:537519"/>
        <dbReference type="EC" id="4.3.3.7"/>
    </reaction>
</comment>
<evidence type="ECO:0000256" key="3">
    <source>
        <dbReference type="ARBA" id="ARBA00007592"/>
    </source>
</evidence>
<accession>A0ABS3KUW3</accession>
<dbReference type="InterPro" id="IPR002220">
    <property type="entry name" value="DapA-like"/>
</dbReference>
<evidence type="ECO:0000256" key="4">
    <source>
        <dbReference type="ARBA" id="ARBA00012086"/>
    </source>
</evidence>
<feature type="site" description="Part of a proton relay during catalysis" evidence="12">
    <location>
        <position position="53"/>
    </location>
</feature>
<organism evidence="14 15">
    <name type="scientific">Roseomonas haemaphysalidis</name>
    <dbReference type="NCBI Taxonomy" id="2768162"/>
    <lineage>
        <taxon>Bacteria</taxon>
        <taxon>Pseudomonadati</taxon>
        <taxon>Pseudomonadota</taxon>
        <taxon>Alphaproteobacteria</taxon>
        <taxon>Acetobacterales</taxon>
        <taxon>Roseomonadaceae</taxon>
        <taxon>Roseomonas</taxon>
    </lineage>
</organism>
<name>A0ABS3KUW3_9PROT</name>
<feature type="active site" description="Proton donor/acceptor" evidence="12">
    <location>
        <position position="142"/>
    </location>
</feature>
<evidence type="ECO:0000313" key="14">
    <source>
        <dbReference type="EMBL" id="MBO1081266.1"/>
    </source>
</evidence>
<keyword evidence="8 12" id="KW-0457">Lysine biosynthesis</keyword>
<evidence type="ECO:0000256" key="7">
    <source>
        <dbReference type="ARBA" id="ARBA00022915"/>
    </source>
</evidence>
<comment type="subcellular location">
    <subcellularLocation>
        <location evidence="12">Cytoplasm</location>
    </subcellularLocation>
</comment>
<evidence type="ECO:0000256" key="1">
    <source>
        <dbReference type="ARBA" id="ARBA00003294"/>
    </source>
</evidence>
<dbReference type="PIRSF" id="PIRSF001365">
    <property type="entry name" value="DHDPS"/>
    <property type="match status" value="1"/>
</dbReference>
<dbReference type="CDD" id="cd00950">
    <property type="entry name" value="DHDPS"/>
    <property type="match status" value="1"/>
</dbReference>
<evidence type="ECO:0000256" key="5">
    <source>
        <dbReference type="ARBA" id="ARBA00022490"/>
    </source>
</evidence>
<comment type="subunit">
    <text evidence="12">Homotetramer; dimer of dimers.</text>
</comment>
<proteinExistence type="inferred from homology"/>
<evidence type="ECO:0000256" key="9">
    <source>
        <dbReference type="ARBA" id="ARBA00023239"/>
    </source>
</evidence>
<dbReference type="SMART" id="SM01130">
    <property type="entry name" value="DHDPS"/>
    <property type="match status" value="1"/>
</dbReference>
<dbReference type="InterPro" id="IPR020624">
    <property type="entry name" value="Schiff_base-form_aldolases_CS"/>
</dbReference>
<comment type="caution">
    <text evidence="14">The sequence shown here is derived from an EMBL/GenBank/DDBJ whole genome shotgun (WGS) entry which is preliminary data.</text>
</comment>
<dbReference type="PRINTS" id="PR00146">
    <property type="entry name" value="DHPICSNTHASE"/>
</dbReference>
<evidence type="ECO:0000256" key="2">
    <source>
        <dbReference type="ARBA" id="ARBA00005120"/>
    </source>
</evidence>
<comment type="similarity">
    <text evidence="3 12 13">Belongs to the DapA family.</text>
</comment>
<dbReference type="GO" id="GO:0008840">
    <property type="term" value="F:4-hydroxy-tetrahydrodipicolinate synthase activity"/>
    <property type="evidence" value="ECO:0007669"/>
    <property type="project" value="UniProtKB-EC"/>
</dbReference>